<evidence type="ECO:0000313" key="4">
    <source>
        <dbReference type="EMBL" id="CAK9039188.1"/>
    </source>
</evidence>
<dbReference type="InterPro" id="IPR041679">
    <property type="entry name" value="DNA2/NAM7-like_C"/>
</dbReference>
<sequence length="950" mass="108558">MVRALMIIRKYWVQVSPVVGTPPILVLSYKNHAIDEFLVDLVTAEPHLGRKPDMIRIGGGTSLDQRLWNFSERNLGRQDWEVGKLRQHVHWLHDLSTSCKALSQKSSSFSGYQVDMFKAAFPSENEKDAEKRRRKCAYEATDQLLATLVRYRRMLEAFEQDSDEDDYKMPDDTTILNDLDFIREEAGHMQRSHYHSHRRREALEDIPNLREGIEHYIELGHTHLDDPGEILLLFLRGWRPLPLCNYSYGYVSCSDLAFDHEAPLCANHRCGWELEDWSRCQHPVIPGRQGCKDHACGVLECPQKKLAEQDFCSWHACFVCLKEGARALEATDDPPRNACEKHALCWQCDELALPGRDACAEHDFIMCEAKVNGEPCRNRAASSLRPFCKDHMHLSQRRWGFSWGWSPAAPVLEESDGEERADVEENRKCIGQNHKGKPCQSKARPGSRYCDVHAPSEQTLEEMREAVSKDQVAVEPPPKQSFYAAEDIEDAEFASAGSEGSENPPNMDEDGKYDNQDEVEEADHLQHLREVYDFAEWSGESSSEDEAKEEENFQDQAEDAATKDTKQWTWDMSFQERWEACQMFMSQQRDTLSIVIGKVKDQSWLYRKKLHDAEVRASARVYEDKSIIGGTIVGCISRLEAIRSTRPFAVVVEEASEVLEPLLFSCFCDSTVKLEMIGDHLQLQPSIMQKFAFERVNNVNISMFERLITAPNDHKAPSSVLSVQRRMRKDVCDLTREYYAEITSIEDHETCWTKKIPGSIASGSFYKGREVPGVASHIYLWTHSGSQGKAEVGLSKINRQEADMAVWLAYYLVDCGVPKPSIVILTPYKGQLMLMRKQLLSDQSQSWLLSHNPSDADQIRLSTVDRFQGDEGDVVIASLVVDEHSRTPFVKLQNRMIVLLSRARLGMYILGNTGYFENSRPEKHWQRTFEILQDGMLTLFVAAFNRESAS</sequence>
<evidence type="ECO:0000256" key="1">
    <source>
        <dbReference type="SAM" id="MobiDB-lite"/>
    </source>
</evidence>
<dbReference type="Pfam" id="PF13087">
    <property type="entry name" value="AAA_12"/>
    <property type="match status" value="1"/>
</dbReference>
<dbReference type="PANTHER" id="PTHR10887:SF341">
    <property type="entry name" value="NFX1-TYPE ZINC FINGER-CONTAINING PROTEIN 1"/>
    <property type="match status" value="1"/>
</dbReference>
<keyword evidence="5" id="KW-1185">Reference proteome</keyword>
<evidence type="ECO:0000259" key="3">
    <source>
        <dbReference type="Pfam" id="PF13087"/>
    </source>
</evidence>
<dbReference type="SUPFAM" id="SSF52540">
    <property type="entry name" value="P-loop containing nucleoside triphosphate hydrolases"/>
    <property type="match status" value="1"/>
</dbReference>
<comment type="caution">
    <text evidence="4">The sequence shown here is derived from an EMBL/GenBank/DDBJ whole genome shotgun (WGS) entry which is preliminary data.</text>
</comment>
<feature type="domain" description="DNA2/NAM7 helicase-like C-terminal" evidence="3">
    <location>
        <begin position="700"/>
        <end position="913"/>
    </location>
</feature>
<feature type="domain" description="DNA2/NAM7 helicase helicase" evidence="2">
    <location>
        <begin position="543"/>
        <end position="689"/>
    </location>
</feature>
<dbReference type="EMBL" id="CAXAMM010016613">
    <property type="protein sequence ID" value="CAK9039188.1"/>
    <property type="molecule type" value="Genomic_DNA"/>
</dbReference>
<dbReference type="PANTHER" id="PTHR10887">
    <property type="entry name" value="DNA2/NAM7 HELICASE FAMILY"/>
    <property type="match status" value="1"/>
</dbReference>
<feature type="compositionally biased region" description="Acidic residues" evidence="1">
    <location>
        <begin position="542"/>
        <end position="558"/>
    </location>
</feature>
<evidence type="ECO:0000313" key="5">
    <source>
        <dbReference type="Proteomes" id="UP001642464"/>
    </source>
</evidence>
<dbReference type="InterPro" id="IPR047187">
    <property type="entry name" value="SF1_C_Upf1"/>
</dbReference>
<dbReference type="InterPro" id="IPR045055">
    <property type="entry name" value="DNA2/NAM7-like"/>
</dbReference>
<dbReference type="Gene3D" id="3.40.50.300">
    <property type="entry name" value="P-loop containing nucleotide triphosphate hydrolases"/>
    <property type="match status" value="2"/>
</dbReference>
<dbReference type="Pfam" id="PF13086">
    <property type="entry name" value="AAA_11"/>
    <property type="match status" value="1"/>
</dbReference>
<proteinExistence type="predicted"/>
<name>A0ABP0LJP7_9DINO</name>
<protein>
    <submittedName>
        <fullName evidence="4">NFX1-type zinc finger-containing protein 1</fullName>
    </submittedName>
</protein>
<organism evidence="4 5">
    <name type="scientific">Durusdinium trenchii</name>
    <dbReference type="NCBI Taxonomy" id="1381693"/>
    <lineage>
        <taxon>Eukaryota</taxon>
        <taxon>Sar</taxon>
        <taxon>Alveolata</taxon>
        <taxon>Dinophyceae</taxon>
        <taxon>Suessiales</taxon>
        <taxon>Symbiodiniaceae</taxon>
        <taxon>Durusdinium</taxon>
    </lineage>
</organism>
<feature type="region of interest" description="Disordered" evidence="1">
    <location>
        <begin position="493"/>
        <end position="513"/>
    </location>
</feature>
<feature type="region of interest" description="Disordered" evidence="1">
    <location>
        <begin position="536"/>
        <end position="565"/>
    </location>
</feature>
<dbReference type="Proteomes" id="UP001642464">
    <property type="component" value="Unassembled WGS sequence"/>
</dbReference>
<gene>
    <name evidence="4" type="ORF">SCF082_LOCUS22934</name>
</gene>
<reference evidence="4 5" key="1">
    <citation type="submission" date="2024-02" db="EMBL/GenBank/DDBJ databases">
        <authorList>
            <person name="Chen Y."/>
            <person name="Shah S."/>
            <person name="Dougan E. K."/>
            <person name="Thang M."/>
            <person name="Chan C."/>
        </authorList>
    </citation>
    <scope>NUCLEOTIDE SEQUENCE [LARGE SCALE GENOMIC DNA]</scope>
</reference>
<dbReference type="CDD" id="cd18808">
    <property type="entry name" value="SF1_C_Upf1"/>
    <property type="match status" value="1"/>
</dbReference>
<dbReference type="InterPro" id="IPR027417">
    <property type="entry name" value="P-loop_NTPase"/>
</dbReference>
<accession>A0ABP0LJP7</accession>
<dbReference type="InterPro" id="IPR041677">
    <property type="entry name" value="DNA2/NAM7_AAA_11"/>
</dbReference>
<evidence type="ECO:0000259" key="2">
    <source>
        <dbReference type="Pfam" id="PF13086"/>
    </source>
</evidence>
<feature type="region of interest" description="Disordered" evidence="1">
    <location>
        <begin position="429"/>
        <end position="450"/>
    </location>
</feature>